<feature type="region of interest" description="Disordered" evidence="2">
    <location>
        <begin position="473"/>
        <end position="728"/>
    </location>
</feature>
<feature type="compositionally biased region" description="Polar residues" evidence="2">
    <location>
        <begin position="603"/>
        <end position="617"/>
    </location>
</feature>
<keyword evidence="4" id="KW-1185">Reference proteome</keyword>
<dbReference type="EMBL" id="JAUUTY010000007">
    <property type="protein sequence ID" value="KAK1608552.1"/>
    <property type="molecule type" value="Genomic_DNA"/>
</dbReference>
<evidence type="ECO:0000313" key="3">
    <source>
        <dbReference type="EMBL" id="KAK1608552.1"/>
    </source>
</evidence>
<feature type="compositionally biased region" description="Low complexity" evidence="2">
    <location>
        <begin position="1167"/>
        <end position="1186"/>
    </location>
</feature>
<sequence>MPGSYLTRYRFNLSGSLFEDADILAILSFSFALDPSGIFDIKLLLGEVEDFSGTVPRTSSSSPLAFSPPPVAARALLPTNLRRCFRRAEGFHRTEFLGRSSAVAASSFLRRPSPLSVAGLCRQPRARRTFSEPFLRVSRSLRSSHKGRSWESGFWVESGVSLIRMSSELYLSESSSNNHQSKASDGLSAELLRMETNTGKDQEASSSGQASGVDLSGVTRGAWKGSDVTQHEIDWLYRSRRIPAGVSCRLPGGEIEPVLEAGEVVVFLAHFECGFGLPASDFFLRVLHHRLPPGEPLFKFAGLESCRAWQETFFYVKNTGAEDLINLPAFNPAVPTKANWGYSPGNGHIETNRIVCFMQQMMRDSDICSDDIIRTFISRRVLPLQRRAHKISKMYGPRDPTRITGLPLSKKDVVLKARHICQTSMPLDWEWGKIPLSTTNPPTDEAKERFPRILTEKGGPRCRRALDAEDPDPYVHWTDLKMGRTHTPRPGNFSSKDSASTNPQVLERVDPLQAKVGDEFIDKLTGRSQKHKAPEPEAGSSHAPPAKRPKKPSKRQYKKREMPVAEGPALKISKSASGIPPESSEETARPSPPPQQSPVPSGAGNSSASPMGGTTSVGCAAPELPDHRAEEDIVSPPENLDTGASNIGADTEAAGRVEPLVPTVPKKKKKKGSASSHSKTTPETSALPKTTSMPPPASSAGGPAAAKPPSQEPVAAKTKPAPAPVSTGSFASGAQPIVLHAGHAAIVAGETAPAPLGRITELSRGGASLGHLLYYAEKWNRADLSAATLGLGKDKMPAVDPTGPRNTTQHFSRLRRAVKEFDTAWHDATNNVVSTADARKRLFEELLWEHRDLAEAHSHCQAVPEASIEALKTQLSNLQAEKDQLIRDHRKALDAQEIVSKELKDQAFQAGLQHDQELKDAKAAAEAKLAEVLEDSTNSSAVLRAELEEAIKARKAAKDQVARLTTKQKEYDQLVMQTDALALRLFPDSQVHAQKKVTDRRVAQKFKNLAAPWDPYDHLVALSARVQHMRAVDRHLVDLPDLALQLFKVLWPEETVPDNLTLISERLKGAGWRIREWQCSAARAGADHALRIAGSWYEDLDLDSFHSLRRDAPTDKDPVLTAKRKDHAYQIPEHAPIRTFIPAPPNVHDFLSDEEEEEEAEDEDAGDAPPEAGDAPPEAPEAGDAPPEAPVA</sequence>
<dbReference type="PANTHER" id="PTHR33026:SF7">
    <property type="entry name" value="OS03G0100275 PROTEIN"/>
    <property type="match status" value="1"/>
</dbReference>
<reference evidence="3" key="1">
    <citation type="submission" date="2023-07" db="EMBL/GenBank/DDBJ databases">
        <title>A chromosome-level genome assembly of Lolium multiflorum.</title>
        <authorList>
            <person name="Chen Y."/>
            <person name="Copetti D."/>
            <person name="Kolliker R."/>
            <person name="Studer B."/>
        </authorList>
    </citation>
    <scope>NUCLEOTIDE SEQUENCE</scope>
    <source>
        <strain evidence="3">02402/16</strain>
        <tissue evidence="3">Leaf</tissue>
    </source>
</reference>
<feature type="region of interest" description="Disordered" evidence="2">
    <location>
        <begin position="1139"/>
        <end position="1192"/>
    </location>
</feature>
<feature type="compositionally biased region" description="Polar residues" evidence="2">
    <location>
        <begin position="492"/>
        <end position="504"/>
    </location>
</feature>
<feature type="coiled-coil region" evidence="1">
    <location>
        <begin position="868"/>
        <end position="967"/>
    </location>
</feature>
<protein>
    <submittedName>
        <fullName evidence="3">Uncharacterized protein</fullName>
    </submittedName>
</protein>
<feature type="compositionally biased region" description="Basic and acidic residues" evidence="2">
    <location>
        <begin position="516"/>
        <end position="525"/>
    </location>
</feature>
<feature type="compositionally biased region" description="Basic residues" evidence="2">
    <location>
        <begin position="545"/>
        <end position="558"/>
    </location>
</feature>
<feature type="compositionally biased region" description="Low complexity" evidence="2">
    <location>
        <begin position="688"/>
        <end position="720"/>
    </location>
</feature>
<evidence type="ECO:0000256" key="2">
    <source>
        <dbReference type="SAM" id="MobiDB-lite"/>
    </source>
</evidence>
<proteinExistence type="predicted"/>
<organism evidence="3 4">
    <name type="scientific">Lolium multiflorum</name>
    <name type="common">Italian ryegrass</name>
    <name type="synonym">Lolium perenne subsp. multiflorum</name>
    <dbReference type="NCBI Taxonomy" id="4521"/>
    <lineage>
        <taxon>Eukaryota</taxon>
        <taxon>Viridiplantae</taxon>
        <taxon>Streptophyta</taxon>
        <taxon>Embryophyta</taxon>
        <taxon>Tracheophyta</taxon>
        <taxon>Spermatophyta</taxon>
        <taxon>Magnoliopsida</taxon>
        <taxon>Liliopsida</taxon>
        <taxon>Poales</taxon>
        <taxon>Poaceae</taxon>
        <taxon>BOP clade</taxon>
        <taxon>Pooideae</taxon>
        <taxon>Poodae</taxon>
        <taxon>Poeae</taxon>
        <taxon>Poeae Chloroplast Group 2 (Poeae type)</taxon>
        <taxon>Loliodinae</taxon>
        <taxon>Loliinae</taxon>
        <taxon>Lolium</taxon>
    </lineage>
</organism>
<keyword evidence="1" id="KW-0175">Coiled coil</keyword>
<evidence type="ECO:0000256" key="1">
    <source>
        <dbReference type="SAM" id="Coils"/>
    </source>
</evidence>
<gene>
    <name evidence="3" type="ORF">QYE76_032225</name>
</gene>
<dbReference type="AlphaFoldDB" id="A0AAD8VI56"/>
<dbReference type="Proteomes" id="UP001231189">
    <property type="component" value="Unassembled WGS sequence"/>
</dbReference>
<feature type="compositionally biased region" description="Acidic residues" evidence="2">
    <location>
        <begin position="1152"/>
        <end position="1166"/>
    </location>
</feature>
<comment type="caution">
    <text evidence="3">The sequence shown here is derived from an EMBL/GenBank/DDBJ whole genome shotgun (WGS) entry which is preliminary data.</text>
</comment>
<dbReference type="PANTHER" id="PTHR33026">
    <property type="entry name" value="OS06G0360600 PROTEIN"/>
    <property type="match status" value="1"/>
</dbReference>
<evidence type="ECO:0000313" key="4">
    <source>
        <dbReference type="Proteomes" id="UP001231189"/>
    </source>
</evidence>
<accession>A0AAD8VI56</accession>
<name>A0AAD8VI56_LOLMU</name>